<proteinExistence type="inferred from homology"/>
<evidence type="ECO:0000256" key="2">
    <source>
        <dbReference type="ARBA" id="ARBA00023277"/>
    </source>
</evidence>
<dbReference type="InterPro" id="IPR015179">
    <property type="entry name" value="A-amylase/a-glucTrfase_C"/>
</dbReference>
<dbReference type="AlphaFoldDB" id="A0A975B0F5"/>
<dbReference type="GO" id="GO:0005975">
    <property type="term" value="P:carbohydrate metabolic process"/>
    <property type="evidence" value="ECO:0007669"/>
    <property type="project" value="InterPro"/>
</dbReference>
<gene>
    <name evidence="6" type="ORF">GJV85_07415</name>
</gene>
<evidence type="ECO:0000259" key="3">
    <source>
        <dbReference type="Pfam" id="PF03065"/>
    </source>
</evidence>
<dbReference type="SUPFAM" id="SSF88713">
    <property type="entry name" value="Glycoside hydrolase/deacetylase"/>
    <property type="match status" value="1"/>
</dbReference>
<evidence type="ECO:0000259" key="4">
    <source>
        <dbReference type="Pfam" id="PF09094"/>
    </source>
</evidence>
<feature type="domain" description="Alpha-amylase/4-alpha-glucanotransferase central" evidence="4">
    <location>
        <begin position="312"/>
        <end position="385"/>
    </location>
</feature>
<dbReference type="Proteomes" id="UP000671852">
    <property type="component" value="Chromosome"/>
</dbReference>
<feature type="domain" description="Alpha-amylase/4-alpha-glucanotransferase C-terminal" evidence="5">
    <location>
        <begin position="400"/>
        <end position="669"/>
    </location>
</feature>
<keyword evidence="2" id="KW-0119">Carbohydrate metabolism</keyword>
<dbReference type="InterPro" id="IPR015178">
    <property type="entry name" value="A-amylase/a-glucTrfase_central"/>
</dbReference>
<dbReference type="GO" id="GO:0003824">
    <property type="term" value="F:catalytic activity"/>
    <property type="evidence" value="ECO:0007669"/>
    <property type="project" value="InterPro"/>
</dbReference>
<evidence type="ECO:0000256" key="1">
    <source>
        <dbReference type="ARBA" id="ARBA00006821"/>
    </source>
</evidence>
<name>A0A975B0F5_9BACT</name>
<comment type="similarity">
    <text evidence="1">Belongs to the glycosyl hydrolase 57 family.</text>
</comment>
<dbReference type="GO" id="GO:0030246">
    <property type="term" value="F:carbohydrate binding"/>
    <property type="evidence" value="ECO:0007669"/>
    <property type="project" value="InterPro"/>
</dbReference>
<dbReference type="KEGG" id="saqt:GJV85_07415"/>
<feature type="domain" description="Glycoside hydrolase family 57 N-terminal" evidence="3">
    <location>
        <begin position="9"/>
        <end position="269"/>
    </location>
</feature>
<organism evidence="6 7">
    <name type="scientific">Sulfurimonas aquatica</name>
    <dbReference type="NCBI Taxonomy" id="2672570"/>
    <lineage>
        <taxon>Bacteria</taxon>
        <taxon>Pseudomonadati</taxon>
        <taxon>Campylobacterota</taxon>
        <taxon>Epsilonproteobacteria</taxon>
        <taxon>Campylobacterales</taxon>
        <taxon>Sulfurimonadaceae</taxon>
        <taxon>Sulfurimonas</taxon>
    </lineage>
</organism>
<dbReference type="Pfam" id="PF03065">
    <property type="entry name" value="Glyco_hydro_57"/>
    <property type="match status" value="1"/>
</dbReference>
<dbReference type="RefSeq" id="WP_207560759.1">
    <property type="nucleotide sequence ID" value="NZ_CP046072.1"/>
</dbReference>
<dbReference type="CDD" id="cd10793">
    <property type="entry name" value="GH57N_TLGT_like"/>
    <property type="match status" value="1"/>
</dbReference>
<dbReference type="InterPro" id="IPR028995">
    <property type="entry name" value="Glyco_hydro_57/38_cen_sf"/>
</dbReference>
<dbReference type="InterPro" id="IPR014718">
    <property type="entry name" value="GH-type_carb-bd"/>
</dbReference>
<accession>A0A975B0F5</accession>
<evidence type="ECO:0000313" key="7">
    <source>
        <dbReference type="Proteomes" id="UP000671852"/>
    </source>
</evidence>
<evidence type="ECO:0000259" key="5">
    <source>
        <dbReference type="Pfam" id="PF09095"/>
    </source>
</evidence>
<dbReference type="InterPro" id="IPR004300">
    <property type="entry name" value="Glyco_hydro_57_N"/>
</dbReference>
<dbReference type="Pfam" id="PF09094">
    <property type="entry name" value="AmyA-A_glucT_m"/>
    <property type="match status" value="1"/>
</dbReference>
<dbReference type="Pfam" id="PF09095">
    <property type="entry name" value="AmyA-gluTrfs_C"/>
    <property type="match status" value="1"/>
</dbReference>
<protein>
    <submittedName>
        <fullName evidence="6">DUF1926 domain-containing protein</fullName>
    </submittedName>
</protein>
<dbReference type="PANTHER" id="PTHR36306">
    <property type="entry name" value="ALPHA-AMYLASE-RELATED-RELATED"/>
    <property type="match status" value="1"/>
</dbReference>
<dbReference type="PANTHER" id="PTHR36306:SF1">
    <property type="entry name" value="ALPHA-AMYLASE-RELATED"/>
    <property type="match status" value="1"/>
</dbReference>
<sequence length="680" mass="79157">MSNNTKLLFGIHMHQPVDNFDWVIKHGVEVCYGPFFEVMSKYPEFRFSVHCSGWLMEQIKELHPKLYKQIMTLAKRGSIEFFSAGYYEPILSVIPSKDRVTQIEMLNKSIKSEFKQTPQGLWLTERVWESSLIPDLKKAGIKYTVMDDYHFQCAGFDEEILDGYYMSEEGGEEIALFPISKKLRYAIPFLSVDSAIKAIKSYKREENSAAIIFDDAEKFGMWPGTHEWVYEKGWLESFVKAVIADDSIETMLYSEYYEQEKTRGIAYLPNVSYYEMGEWSLRADDTLKLETFKKEMGSKRYEREGVKFLKGGIWKNFLVKYEESNRIHKRTLELSKARKSVKKSSFDMALYKAQTNDSLWHGVFGGLYLPNLRDNAYRYIIEAENVRYGKKTLLACDQNELDGHDKIKMVTPSYIFRFDGAHGGQLVEFDMRKGCFNWQNTLTRRKEAYHQKIFEPNQNEETPIVQDGIDTIHHANVEVNDTLKDAIIYDWYLKNSFVDHISDANFNGDNFRYCDFREFGDFSNQPFEVSYTKTSAKFFRDGGMFFPESYKTSLEKTYTPKKNGFDFEIKLSTEAKGSFKYVLEHNLHFAGYETIMINDVALEDEGKLSGVNELKIYDALLQQTIYIKLEQICDIYYFQLKTLSQSEHGFDLSVQGISFAMVIPFSDSLDLKGSLEVFDV</sequence>
<reference evidence="6" key="2">
    <citation type="submission" date="2021-04" db="EMBL/GenBank/DDBJ databases">
        <title>Isolation and characterization of a novel species of the genus Sulfurimonas.</title>
        <authorList>
            <person name="Fukui M."/>
        </authorList>
    </citation>
    <scope>NUCLEOTIDE SEQUENCE</scope>
    <source>
        <strain evidence="6">H1576</strain>
    </source>
</reference>
<dbReference type="Gene3D" id="2.70.98.10">
    <property type="match status" value="1"/>
</dbReference>
<keyword evidence="7" id="KW-1185">Reference proteome</keyword>
<reference evidence="6" key="1">
    <citation type="submission" date="2019-11" db="EMBL/GenBank/DDBJ databases">
        <authorList>
            <person name="Kojima H."/>
        </authorList>
    </citation>
    <scope>NUCLEOTIDE SEQUENCE</scope>
    <source>
        <strain evidence="6">H1576</strain>
    </source>
</reference>
<dbReference type="InterPro" id="IPR011330">
    <property type="entry name" value="Glyco_hydro/deAcase_b/a-brl"/>
</dbReference>
<evidence type="ECO:0000313" key="6">
    <source>
        <dbReference type="EMBL" id="QSZ41941.1"/>
    </source>
</evidence>
<dbReference type="InterPro" id="IPR052046">
    <property type="entry name" value="GH57_Enzymes"/>
</dbReference>
<dbReference type="Gene3D" id="3.20.110.20">
    <property type="match status" value="1"/>
</dbReference>
<dbReference type="SUPFAM" id="SSF88688">
    <property type="entry name" value="Families 57/38 glycoside transferase middle domain"/>
    <property type="match status" value="1"/>
</dbReference>
<dbReference type="SUPFAM" id="SSF74650">
    <property type="entry name" value="Galactose mutarotase-like"/>
    <property type="match status" value="1"/>
</dbReference>
<dbReference type="EMBL" id="CP046072">
    <property type="protein sequence ID" value="QSZ41941.1"/>
    <property type="molecule type" value="Genomic_DNA"/>
</dbReference>
<dbReference type="InterPro" id="IPR011013">
    <property type="entry name" value="Gal_mutarotase_sf_dom"/>
</dbReference>